<evidence type="ECO:0000259" key="5">
    <source>
        <dbReference type="PROSITE" id="PS50109"/>
    </source>
</evidence>
<dbReference type="InterPro" id="IPR003661">
    <property type="entry name" value="HisK_dim/P_dom"/>
</dbReference>
<dbReference type="RefSeq" id="WP_283444879.1">
    <property type="nucleotide sequence ID" value="NZ_FXUL01000026.1"/>
</dbReference>
<keyword evidence="6" id="KW-0418">Kinase</keyword>
<dbReference type="InterPro" id="IPR004358">
    <property type="entry name" value="Sig_transdc_His_kin-like_C"/>
</dbReference>
<dbReference type="Gene3D" id="1.10.287.130">
    <property type="match status" value="1"/>
</dbReference>
<dbReference type="GO" id="GO:0016301">
    <property type="term" value="F:kinase activity"/>
    <property type="evidence" value="ECO:0007669"/>
    <property type="project" value="UniProtKB-KW"/>
</dbReference>
<comment type="catalytic activity">
    <reaction evidence="1">
        <text>ATP + protein L-histidine = ADP + protein N-phospho-L-histidine.</text>
        <dbReference type="EC" id="2.7.13.3"/>
    </reaction>
</comment>
<accession>A0ABY1QPG2</accession>
<dbReference type="PANTHER" id="PTHR43065:SF50">
    <property type="entry name" value="HISTIDINE KINASE"/>
    <property type="match status" value="1"/>
</dbReference>
<dbReference type="SUPFAM" id="SSF47384">
    <property type="entry name" value="Homodimeric domain of signal transducing histidine kinase"/>
    <property type="match status" value="1"/>
</dbReference>
<dbReference type="PRINTS" id="PR00344">
    <property type="entry name" value="BCTRLSENSOR"/>
</dbReference>
<dbReference type="CDD" id="cd00082">
    <property type="entry name" value="HisKA"/>
    <property type="match status" value="1"/>
</dbReference>
<dbReference type="Gene3D" id="3.30.565.10">
    <property type="entry name" value="Histidine kinase-like ATPase, C-terminal domain"/>
    <property type="match status" value="1"/>
</dbReference>
<dbReference type="PROSITE" id="PS50109">
    <property type="entry name" value="HIS_KIN"/>
    <property type="match status" value="1"/>
</dbReference>
<evidence type="ECO:0000313" key="6">
    <source>
        <dbReference type="EMBL" id="SMP77168.1"/>
    </source>
</evidence>
<organism evidence="6 7">
    <name type="scientific">Noviherbaspirillum suwonense</name>
    <dbReference type="NCBI Taxonomy" id="1224511"/>
    <lineage>
        <taxon>Bacteria</taxon>
        <taxon>Pseudomonadati</taxon>
        <taxon>Pseudomonadota</taxon>
        <taxon>Betaproteobacteria</taxon>
        <taxon>Burkholderiales</taxon>
        <taxon>Oxalobacteraceae</taxon>
        <taxon>Noviherbaspirillum</taxon>
    </lineage>
</organism>
<name>A0ABY1QPG2_9BURK</name>
<evidence type="ECO:0000256" key="3">
    <source>
        <dbReference type="ARBA" id="ARBA00022553"/>
    </source>
</evidence>
<keyword evidence="3" id="KW-0597">Phosphoprotein</keyword>
<reference evidence="6 7" key="1">
    <citation type="submission" date="2017-05" db="EMBL/GenBank/DDBJ databases">
        <authorList>
            <person name="Varghese N."/>
            <person name="Submissions S."/>
        </authorList>
    </citation>
    <scope>NUCLEOTIDE SEQUENCE [LARGE SCALE GENOMIC DNA]</scope>
    <source>
        <strain evidence="6 7">DSM 26001</strain>
    </source>
</reference>
<feature type="domain" description="Histidine kinase" evidence="5">
    <location>
        <begin position="91"/>
        <end position="336"/>
    </location>
</feature>
<dbReference type="Pfam" id="PF02518">
    <property type="entry name" value="HATPase_c"/>
    <property type="match status" value="1"/>
</dbReference>
<sequence>MKTILSNKNQHGGAGDSARVDELEELVARRTYQLEQANSLLEEDIRRRETVEAELTRRNRELTELNAKLSMAQEQLVQSEKLASIGQLAAGVAHEINNPIGYIFSNFSSLENYIADLMKMLTAYEEAEQNIQQPLVVSALTHLREQIELDFLKEDIPVLMKESKEGIVRVRKIVQDLKDFSRTDANQEWQWANLHQGIDSTLNIVNNEVKYKADLVKQYGDIPDIECLPSQINQVVMNMVVNAAHAIKDKRGAITLSTGADGENVWIKIADNGCGIPKENLLRIFDPFFTTKPIGTGTGLGLSLSYGIVQKHRGSIKVESTVGMGTTFCITLPIRHSAPEGSR</sequence>
<dbReference type="PANTHER" id="PTHR43065">
    <property type="entry name" value="SENSOR HISTIDINE KINASE"/>
    <property type="match status" value="1"/>
</dbReference>
<evidence type="ECO:0000256" key="4">
    <source>
        <dbReference type="SAM" id="Coils"/>
    </source>
</evidence>
<gene>
    <name evidence="6" type="ORF">SAMN06295970_12612</name>
</gene>
<evidence type="ECO:0000313" key="7">
    <source>
        <dbReference type="Proteomes" id="UP001158049"/>
    </source>
</evidence>
<comment type="caution">
    <text evidence="6">The sequence shown here is derived from an EMBL/GenBank/DDBJ whole genome shotgun (WGS) entry which is preliminary data.</text>
</comment>
<feature type="coiled-coil region" evidence="4">
    <location>
        <begin position="34"/>
        <end position="82"/>
    </location>
</feature>
<proteinExistence type="predicted"/>
<dbReference type="SMART" id="SM00387">
    <property type="entry name" value="HATPase_c"/>
    <property type="match status" value="1"/>
</dbReference>
<evidence type="ECO:0000256" key="2">
    <source>
        <dbReference type="ARBA" id="ARBA00012438"/>
    </source>
</evidence>
<keyword evidence="6" id="KW-0808">Transferase</keyword>
<dbReference type="SUPFAM" id="SSF55874">
    <property type="entry name" value="ATPase domain of HSP90 chaperone/DNA topoisomerase II/histidine kinase"/>
    <property type="match status" value="1"/>
</dbReference>
<protein>
    <recommendedName>
        <fullName evidence="2">histidine kinase</fullName>
        <ecNumber evidence="2">2.7.13.3</ecNumber>
    </recommendedName>
</protein>
<keyword evidence="7" id="KW-1185">Reference proteome</keyword>
<dbReference type="InterPro" id="IPR036890">
    <property type="entry name" value="HATPase_C_sf"/>
</dbReference>
<dbReference type="EC" id="2.7.13.3" evidence="2"/>
<dbReference type="InterPro" id="IPR005467">
    <property type="entry name" value="His_kinase_dom"/>
</dbReference>
<evidence type="ECO:0000256" key="1">
    <source>
        <dbReference type="ARBA" id="ARBA00000085"/>
    </source>
</evidence>
<keyword evidence="4" id="KW-0175">Coiled coil</keyword>
<dbReference type="EMBL" id="FXUL01000026">
    <property type="protein sequence ID" value="SMP77168.1"/>
    <property type="molecule type" value="Genomic_DNA"/>
</dbReference>
<dbReference type="Proteomes" id="UP001158049">
    <property type="component" value="Unassembled WGS sequence"/>
</dbReference>
<dbReference type="InterPro" id="IPR036097">
    <property type="entry name" value="HisK_dim/P_sf"/>
</dbReference>
<dbReference type="InterPro" id="IPR003594">
    <property type="entry name" value="HATPase_dom"/>
</dbReference>